<reference evidence="3" key="1">
    <citation type="journal article" date="2019" name="Int. J. Syst. Evol. Microbiol.">
        <title>The Global Catalogue of Microorganisms (GCM) 10K type strain sequencing project: providing services to taxonomists for standard genome sequencing and annotation.</title>
        <authorList>
            <consortium name="The Broad Institute Genomics Platform"/>
            <consortium name="The Broad Institute Genome Sequencing Center for Infectious Disease"/>
            <person name="Wu L."/>
            <person name="Ma J."/>
        </authorList>
    </citation>
    <scope>NUCLEOTIDE SEQUENCE [LARGE SCALE GENOMIC DNA]</scope>
    <source>
        <strain evidence="3">CCUG 56331</strain>
    </source>
</reference>
<proteinExistence type="predicted"/>
<keyword evidence="3" id="KW-1185">Reference proteome</keyword>
<gene>
    <name evidence="2" type="ORF">ACFPOH_03090</name>
</gene>
<feature type="domain" description="DUF4236" evidence="1">
    <location>
        <begin position="3"/>
        <end position="55"/>
    </location>
</feature>
<sequence length="356" mass="40699">MGFRFRKSIKLAPGVRLNVGKKGVGVSVGGKGARISSSSRGTTFSAGIPGSGLSYQKQLTSRSKTSRTNYQKILKEQQKLQEQEKAKEIVGMYETLIQSLTNLHERVSSPINWHEIASSNPPFDIHSEEGPTVKALKQKADQFSPSWRDKLFNRVEARKKAILADIELAKLEDEKIYKTWENDKRLAEKVLEHQKDAWQAVITKYAPFEEIEELGSKVRFEFEGLRAVVKLDILNRTVVPVNVLSLTKTGKLSERKMAKGKYLQLYQDYVCSCTLKIAREFFHLLPVDEVLIHVYDESLSEESKTYGCILSVFFPGNEFRHLDFTDIDCSETIEKFPHHMRFLKTKGFQFVEELNV</sequence>
<name>A0ABW0RBQ8_9BACL</name>
<evidence type="ECO:0000313" key="3">
    <source>
        <dbReference type="Proteomes" id="UP001595978"/>
    </source>
</evidence>
<dbReference type="Pfam" id="PF14020">
    <property type="entry name" value="DUF4236"/>
    <property type="match status" value="1"/>
</dbReference>
<comment type="caution">
    <text evidence="2">The sequence shown here is derived from an EMBL/GenBank/DDBJ whole genome shotgun (WGS) entry which is preliminary data.</text>
</comment>
<accession>A0ABW0RBQ8</accession>
<protein>
    <submittedName>
        <fullName evidence="2">DUF4236 domain-containing protein</fullName>
    </submittedName>
</protein>
<evidence type="ECO:0000313" key="2">
    <source>
        <dbReference type="EMBL" id="MFC5540765.1"/>
    </source>
</evidence>
<dbReference type="RefSeq" id="WP_342469632.1">
    <property type="nucleotide sequence ID" value="NZ_JBHSNQ010000037.1"/>
</dbReference>
<organism evidence="2 3">
    <name type="scientific">Ureibacillus suwonensis</name>
    <dbReference type="NCBI Taxonomy" id="313007"/>
    <lineage>
        <taxon>Bacteria</taxon>
        <taxon>Bacillati</taxon>
        <taxon>Bacillota</taxon>
        <taxon>Bacilli</taxon>
        <taxon>Bacillales</taxon>
        <taxon>Caryophanaceae</taxon>
        <taxon>Ureibacillus</taxon>
    </lineage>
</organism>
<dbReference type="EMBL" id="JBHSNQ010000037">
    <property type="protein sequence ID" value="MFC5540765.1"/>
    <property type="molecule type" value="Genomic_DNA"/>
</dbReference>
<evidence type="ECO:0000259" key="1">
    <source>
        <dbReference type="Pfam" id="PF14020"/>
    </source>
</evidence>
<dbReference type="InterPro" id="IPR025330">
    <property type="entry name" value="DUF4236"/>
</dbReference>
<dbReference type="Proteomes" id="UP001595978">
    <property type="component" value="Unassembled WGS sequence"/>
</dbReference>